<dbReference type="Proteomes" id="UP001165080">
    <property type="component" value="Unassembled WGS sequence"/>
</dbReference>
<name>A0A9W6BIG1_9CHLO</name>
<evidence type="ECO:0000256" key="1">
    <source>
        <dbReference type="SAM" id="MobiDB-lite"/>
    </source>
</evidence>
<proteinExistence type="predicted"/>
<comment type="caution">
    <text evidence="2">The sequence shown here is derived from an EMBL/GenBank/DDBJ whole genome shotgun (WGS) entry which is preliminary data.</text>
</comment>
<evidence type="ECO:0000313" key="2">
    <source>
        <dbReference type="EMBL" id="GLC52403.1"/>
    </source>
</evidence>
<accession>A0A9W6BIG1</accession>
<keyword evidence="3" id="KW-1185">Reference proteome</keyword>
<dbReference type="EMBL" id="BRXU01000006">
    <property type="protein sequence ID" value="GLC52403.1"/>
    <property type="molecule type" value="Genomic_DNA"/>
</dbReference>
<evidence type="ECO:0000313" key="3">
    <source>
        <dbReference type="Proteomes" id="UP001165080"/>
    </source>
</evidence>
<reference evidence="2 3" key="1">
    <citation type="journal article" date="2023" name="Commun. Biol.">
        <title>Reorganization of the ancestral sex-determining regions during the evolution of trioecy in Pleodorina starrii.</title>
        <authorList>
            <person name="Takahashi K."/>
            <person name="Suzuki S."/>
            <person name="Kawai-Toyooka H."/>
            <person name="Yamamoto K."/>
            <person name="Hamaji T."/>
            <person name="Ootsuki R."/>
            <person name="Yamaguchi H."/>
            <person name="Kawachi M."/>
            <person name="Higashiyama T."/>
            <person name="Nozaki H."/>
        </authorList>
    </citation>
    <scope>NUCLEOTIDE SEQUENCE [LARGE SCALE GENOMIC DNA]</scope>
    <source>
        <strain evidence="2 3">NIES-4479</strain>
    </source>
</reference>
<organism evidence="2 3">
    <name type="scientific">Pleodorina starrii</name>
    <dbReference type="NCBI Taxonomy" id="330485"/>
    <lineage>
        <taxon>Eukaryota</taxon>
        <taxon>Viridiplantae</taxon>
        <taxon>Chlorophyta</taxon>
        <taxon>core chlorophytes</taxon>
        <taxon>Chlorophyceae</taxon>
        <taxon>CS clade</taxon>
        <taxon>Chlamydomonadales</taxon>
        <taxon>Volvocaceae</taxon>
        <taxon>Pleodorina</taxon>
    </lineage>
</organism>
<protein>
    <submittedName>
        <fullName evidence="2">Uncharacterized protein</fullName>
    </submittedName>
</protein>
<sequence length="293" mass="30777">MQRRRRLRRVTLRRRRLRLNFQSRPRFDARVVRPLLSSVPAVAAGGNDDNSPSADIAVANAASFDGGDGGVQKTQSPPPPPRGFAGPLPWYPSLDVYGCRISELGGWAVFNVSGESGDLLLLTTAAQQGTGGQAADDAATIAAGQQEVHGYNDKGPAKLLGRAPLPPPRSFAGPLPLYPSLDEYGGRISKFGGWMFNVSGESGDLLLLSTAAQQGTGGQVADGAIATAAGQQEGAVTMEDYVLAIPNGAESGCEEALEWLVERGCPFPLDGGAYFKAAFNGDLAMPRCLHRLG</sequence>
<gene>
    <name evidence="2" type="primary">PLESTB001018</name>
    <name evidence="2" type="ORF">PLESTB_000625400</name>
</gene>
<feature type="region of interest" description="Disordered" evidence="1">
    <location>
        <begin position="62"/>
        <end position="87"/>
    </location>
</feature>
<dbReference type="AlphaFoldDB" id="A0A9W6BIG1"/>